<name>A0ABN9FVD2_9NEOB</name>
<accession>A0ABN9FVD2</accession>
<feature type="domain" description="Fanconi anemia group M protein MHF binding" evidence="6">
    <location>
        <begin position="52"/>
        <end position="165"/>
    </location>
</feature>
<feature type="non-terminal residue" evidence="7">
    <location>
        <position position="308"/>
    </location>
</feature>
<evidence type="ECO:0000256" key="1">
    <source>
        <dbReference type="ARBA" id="ARBA00022741"/>
    </source>
</evidence>
<keyword evidence="1" id="KW-0547">Nucleotide-binding</keyword>
<evidence type="ECO:0000256" key="4">
    <source>
        <dbReference type="ARBA" id="ARBA00022840"/>
    </source>
</evidence>
<evidence type="ECO:0000259" key="6">
    <source>
        <dbReference type="Pfam" id="PF16783"/>
    </source>
</evidence>
<evidence type="ECO:0000256" key="3">
    <source>
        <dbReference type="ARBA" id="ARBA00022806"/>
    </source>
</evidence>
<dbReference type="PANTHER" id="PTHR14025">
    <property type="entry name" value="FANCONI ANEMIA GROUP M FANCM FAMILY MEMBER"/>
    <property type="match status" value="1"/>
</dbReference>
<proteinExistence type="predicted"/>
<feature type="compositionally biased region" description="Basic and acidic residues" evidence="5">
    <location>
        <begin position="21"/>
        <end position="35"/>
    </location>
</feature>
<keyword evidence="8" id="KW-1185">Reference proteome</keyword>
<feature type="region of interest" description="Disordered" evidence="5">
    <location>
        <begin position="21"/>
        <end position="40"/>
    </location>
</feature>
<comment type="caution">
    <text evidence="7">The sequence shown here is derived from an EMBL/GenBank/DDBJ whole genome shotgun (WGS) entry which is preliminary data.</text>
</comment>
<keyword evidence="2" id="KW-0378">Hydrolase</keyword>
<keyword evidence="3" id="KW-0347">Helicase</keyword>
<organism evidence="7 8">
    <name type="scientific">Staurois parvus</name>
    <dbReference type="NCBI Taxonomy" id="386267"/>
    <lineage>
        <taxon>Eukaryota</taxon>
        <taxon>Metazoa</taxon>
        <taxon>Chordata</taxon>
        <taxon>Craniata</taxon>
        <taxon>Vertebrata</taxon>
        <taxon>Euteleostomi</taxon>
        <taxon>Amphibia</taxon>
        <taxon>Batrachia</taxon>
        <taxon>Anura</taxon>
        <taxon>Neobatrachia</taxon>
        <taxon>Ranoidea</taxon>
        <taxon>Ranidae</taxon>
        <taxon>Staurois</taxon>
    </lineage>
</organism>
<evidence type="ECO:0000313" key="8">
    <source>
        <dbReference type="Proteomes" id="UP001162483"/>
    </source>
</evidence>
<dbReference type="Pfam" id="PF16783">
    <property type="entry name" value="FANCM-MHF_bd"/>
    <property type="match status" value="1"/>
</dbReference>
<reference evidence="7" key="1">
    <citation type="submission" date="2023-05" db="EMBL/GenBank/DDBJ databases">
        <authorList>
            <person name="Stuckert A."/>
        </authorList>
    </citation>
    <scope>NUCLEOTIDE SEQUENCE</scope>
</reference>
<sequence length="308" mass="35245">MVPEGLNPAVHKMYITQGTYDVKDSARPSSKDRRSSLVHRKSSVFTREDTNEDRLLTHTEFETWNRLYRLTESDRVTDVILPRTQFELFRDPETSMEQVSGSVHELSLSEWKLWQNRPFPTDFVDHSVRSNNFIAVMQLIERMREEEDGCSYEKEMVAFLDKADVLPSHKSKQDSRECHAITSKPSKKLSTLKSKTCKNSTSFSLIENDEDFQPLFKSSKKVKSCVTEYDNTEPVGYTTAMEVSSDAEIGPHQDLAQDLAVEVAMNGHSRASPTKPDSGYHSFIENSSDGLPNLFYTEYTQNNHHLDS</sequence>
<dbReference type="PANTHER" id="PTHR14025:SF20">
    <property type="entry name" value="FANCONI ANEMIA GROUP M PROTEIN"/>
    <property type="match status" value="1"/>
</dbReference>
<evidence type="ECO:0000256" key="5">
    <source>
        <dbReference type="SAM" id="MobiDB-lite"/>
    </source>
</evidence>
<protein>
    <recommendedName>
        <fullName evidence="6">Fanconi anemia group M protein MHF binding domain-containing protein</fullName>
    </recommendedName>
</protein>
<evidence type="ECO:0000256" key="2">
    <source>
        <dbReference type="ARBA" id="ARBA00022801"/>
    </source>
</evidence>
<gene>
    <name evidence="7" type="ORF">SPARVUS_LOCUS12680611</name>
</gene>
<dbReference type="EMBL" id="CATNWA010017365">
    <property type="protein sequence ID" value="CAI9599887.1"/>
    <property type="molecule type" value="Genomic_DNA"/>
</dbReference>
<dbReference type="Proteomes" id="UP001162483">
    <property type="component" value="Unassembled WGS sequence"/>
</dbReference>
<keyword evidence="4" id="KW-0067">ATP-binding</keyword>
<evidence type="ECO:0000313" key="7">
    <source>
        <dbReference type="EMBL" id="CAI9599887.1"/>
    </source>
</evidence>
<dbReference type="InterPro" id="IPR031879">
    <property type="entry name" value="FANCM-MHF-bd"/>
</dbReference>